<feature type="compositionally biased region" description="Pro residues" evidence="1">
    <location>
        <begin position="17"/>
        <end position="26"/>
    </location>
</feature>
<evidence type="ECO:0000313" key="3">
    <source>
        <dbReference type="EMBL" id="KAH6838112.1"/>
    </source>
</evidence>
<name>A0AAD4JQF9_PERFH</name>
<dbReference type="InterPro" id="IPR035892">
    <property type="entry name" value="C2_domain_sf"/>
</dbReference>
<comment type="caution">
    <text evidence="3">The sequence shown here is derived from an EMBL/GenBank/DDBJ whole genome shotgun (WGS) entry which is preliminary data.</text>
</comment>
<proteinExistence type="predicted"/>
<dbReference type="PROSITE" id="PS50004">
    <property type="entry name" value="C2"/>
    <property type="match status" value="1"/>
</dbReference>
<feature type="compositionally biased region" description="Low complexity" evidence="1">
    <location>
        <begin position="1"/>
        <end position="16"/>
    </location>
</feature>
<dbReference type="PANTHER" id="PTHR32246:SF103">
    <property type="entry name" value="CALCIUM-DEPENDENT LIPID-BINDING (CALB DOMAIN) FAMILY PROTEIN"/>
    <property type="match status" value="1"/>
</dbReference>
<feature type="domain" description="C2" evidence="2">
    <location>
        <begin position="15"/>
        <end position="134"/>
    </location>
</feature>
<accession>A0AAD4JQF9</accession>
<dbReference type="Proteomes" id="UP001190926">
    <property type="component" value="Unassembled WGS sequence"/>
</dbReference>
<dbReference type="GO" id="GO:0006952">
    <property type="term" value="P:defense response"/>
    <property type="evidence" value="ECO:0007669"/>
    <property type="project" value="InterPro"/>
</dbReference>
<organism evidence="3 4">
    <name type="scientific">Perilla frutescens var. hirtella</name>
    <name type="common">Perilla citriodora</name>
    <name type="synonym">Perilla setoyensis</name>
    <dbReference type="NCBI Taxonomy" id="608512"/>
    <lineage>
        <taxon>Eukaryota</taxon>
        <taxon>Viridiplantae</taxon>
        <taxon>Streptophyta</taxon>
        <taxon>Embryophyta</taxon>
        <taxon>Tracheophyta</taxon>
        <taxon>Spermatophyta</taxon>
        <taxon>Magnoliopsida</taxon>
        <taxon>eudicotyledons</taxon>
        <taxon>Gunneridae</taxon>
        <taxon>Pentapetalae</taxon>
        <taxon>asterids</taxon>
        <taxon>lamiids</taxon>
        <taxon>Lamiales</taxon>
        <taxon>Lamiaceae</taxon>
        <taxon>Nepetoideae</taxon>
        <taxon>Elsholtzieae</taxon>
        <taxon>Perilla</taxon>
    </lineage>
</organism>
<protein>
    <recommendedName>
        <fullName evidence="2">C2 domain-containing protein</fullName>
    </recommendedName>
</protein>
<keyword evidence="4" id="KW-1185">Reference proteome</keyword>
<feature type="region of interest" description="Disordered" evidence="1">
    <location>
        <begin position="1"/>
        <end position="29"/>
    </location>
</feature>
<dbReference type="CDD" id="cd04051">
    <property type="entry name" value="C2_SRC2_like"/>
    <property type="match status" value="1"/>
</dbReference>
<dbReference type="Pfam" id="PF00168">
    <property type="entry name" value="C2"/>
    <property type="match status" value="1"/>
</dbReference>
<feature type="compositionally biased region" description="Polar residues" evidence="1">
    <location>
        <begin position="348"/>
        <end position="358"/>
    </location>
</feature>
<feature type="region of interest" description="Disordered" evidence="1">
    <location>
        <begin position="168"/>
        <end position="197"/>
    </location>
</feature>
<evidence type="ECO:0000259" key="2">
    <source>
        <dbReference type="PROSITE" id="PS50004"/>
    </source>
</evidence>
<reference evidence="3 4" key="1">
    <citation type="journal article" date="2021" name="Nat. Commun.">
        <title>Incipient diploidization of the medicinal plant Perilla within 10,000 years.</title>
        <authorList>
            <person name="Zhang Y."/>
            <person name="Shen Q."/>
            <person name="Leng L."/>
            <person name="Zhang D."/>
            <person name="Chen S."/>
            <person name="Shi Y."/>
            <person name="Ning Z."/>
            <person name="Chen S."/>
        </authorList>
    </citation>
    <scope>NUCLEOTIDE SEQUENCE [LARGE SCALE GENOMIC DNA]</scope>
    <source>
        <strain evidence="4">cv. PC099</strain>
    </source>
</reference>
<dbReference type="SMART" id="SM00239">
    <property type="entry name" value="C2"/>
    <property type="match status" value="1"/>
</dbReference>
<gene>
    <name evidence="3" type="ORF">C2S53_001203</name>
</gene>
<feature type="region of interest" description="Disordered" evidence="1">
    <location>
        <begin position="348"/>
        <end position="372"/>
    </location>
</feature>
<dbReference type="SUPFAM" id="SSF49562">
    <property type="entry name" value="C2 domain (Calcium/lipid-binding domain, CaLB)"/>
    <property type="match status" value="1"/>
</dbReference>
<dbReference type="AlphaFoldDB" id="A0AAD4JQF9"/>
<dbReference type="PANTHER" id="PTHR32246">
    <property type="entry name" value="INGRESSION PROTEIN FIC1"/>
    <property type="match status" value="1"/>
</dbReference>
<evidence type="ECO:0000256" key="1">
    <source>
        <dbReference type="SAM" id="MobiDB-lite"/>
    </source>
</evidence>
<sequence length="372" mass="41077">MDPTTNSTAISTVTTQGPPPPTPPPTGSQAAQVLEISLISAQDLTPLYKSMRTYAVAWINPSEKRTTRTDQHHTNPTWNDKFTFDVDIQALYAAHAALHVEIYTVSWFRHVLVGSVKVLVSDLLAPSQNNPNSTRFVALQIRRPSGTPQGILNMGVTFHDHSLRAMLRQHQHKNSSELDRKALNPSHETDNQENEDEYHNKIQLWRRSSSESELNHQDFPIKGGSVCNGSMVNGSDLCSDIGPSASIVAADLAMKLQPPPRPLPVIRHVDADDYGSSIVEDLTMEEAIAKGYRNRTAGDKWRKVIFDYDQSSELSAASSTHSRRNSDGGLFSCFVYGIEFRVACGSGNTSPVSSNHSNGGVRRKDSKEVNNW</sequence>
<dbReference type="EMBL" id="SDAM02000001">
    <property type="protein sequence ID" value="KAH6838112.1"/>
    <property type="molecule type" value="Genomic_DNA"/>
</dbReference>
<dbReference type="InterPro" id="IPR044750">
    <property type="entry name" value="C2_SRC2/BAP"/>
</dbReference>
<dbReference type="InterPro" id="IPR000008">
    <property type="entry name" value="C2_dom"/>
</dbReference>
<evidence type="ECO:0000313" key="4">
    <source>
        <dbReference type="Proteomes" id="UP001190926"/>
    </source>
</evidence>
<dbReference type="Gene3D" id="2.60.40.150">
    <property type="entry name" value="C2 domain"/>
    <property type="match status" value="1"/>
</dbReference>
<feature type="compositionally biased region" description="Basic and acidic residues" evidence="1">
    <location>
        <begin position="362"/>
        <end position="372"/>
    </location>
</feature>
<feature type="compositionally biased region" description="Basic and acidic residues" evidence="1">
    <location>
        <begin position="174"/>
        <end position="190"/>
    </location>
</feature>